<keyword evidence="4" id="KW-0378">Hydrolase</keyword>
<keyword evidence="9" id="KW-1185">Reference proteome</keyword>
<keyword evidence="5" id="KW-0325">Glycoprotein</keyword>
<evidence type="ECO:0000256" key="6">
    <source>
        <dbReference type="SAM" id="MobiDB-lite"/>
    </source>
</evidence>
<name>A0A9P6C5D1_9AGAR</name>
<dbReference type="SUPFAM" id="SSF53474">
    <property type="entry name" value="alpha/beta-Hydrolases"/>
    <property type="match status" value="1"/>
</dbReference>
<evidence type="ECO:0000256" key="3">
    <source>
        <dbReference type="ARBA" id="ARBA00022729"/>
    </source>
</evidence>
<dbReference type="Proteomes" id="UP000807342">
    <property type="component" value="Unassembled WGS sequence"/>
</dbReference>
<dbReference type="OrthoDB" id="2130629at2759"/>
<feature type="compositionally biased region" description="Basic and acidic residues" evidence="6">
    <location>
        <begin position="504"/>
        <end position="520"/>
    </location>
</feature>
<evidence type="ECO:0000313" key="9">
    <source>
        <dbReference type="Proteomes" id="UP000807342"/>
    </source>
</evidence>
<evidence type="ECO:0000256" key="5">
    <source>
        <dbReference type="ARBA" id="ARBA00023180"/>
    </source>
</evidence>
<feature type="region of interest" description="Disordered" evidence="6">
    <location>
        <begin position="501"/>
        <end position="521"/>
    </location>
</feature>
<comment type="caution">
    <text evidence="8">The sequence shown here is derived from an EMBL/GenBank/DDBJ whole genome shotgun (WGS) entry which is preliminary data.</text>
</comment>
<dbReference type="Gene3D" id="3.40.50.1820">
    <property type="entry name" value="alpha/beta hydrolase"/>
    <property type="match status" value="2"/>
</dbReference>
<evidence type="ECO:0000256" key="2">
    <source>
        <dbReference type="ARBA" id="ARBA00022670"/>
    </source>
</evidence>
<dbReference type="EMBL" id="MU151140">
    <property type="protein sequence ID" value="KAF9449108.1"/>
    <property type="molecule type" value="Genomic_DNA"/>
</dbReference>
<proteinExistence type="inferred from homology"/>
<evidence type="ECO:0000256" key="4">
    <source>
        <dbReference type="ARBA" id="ARBA00022801"/>
    </source>
</evidence>
<organism evidence="8 9">
    <name type="scientific">Macrolepiota fuliginosa MF-IS2</name>
    <dbReference type="NCBI Taxonomy" id="1400762"/>
    <lineage>
        <taxon>Eukaryota</taxon>
        <taxon>Fungi</taxon>
        <taxon>Dikarya</taxon>
        <taxon>Basidiomycota</taxon>
        <taxon>Agaricomycotina</taxon>
        <taxon>Agaricomycetes</taxon>
        <taxon>Agaricomycetidae</taxon>
        <taxon>Agaricales</taxon>
        <taxon>Agaricineae</taxon>
        <taxon>Agaricaceae</taxon>
        <taxon>Macrolepiota</taxon>
    </lineage>
</organism>
<keyword evidence="3 7" id="KW-0732">Signal</keyword>
<dbReference type="AlphaFoldDB" id="A0A9P6C5D1"/>
<evidence type="ECO:0000256" key="1">
    <source>
        <dbReference type="ARBA" id="ARBA00011079"/>
    </source>
</evidence>
<accession>A0A9P6C5D1</accession>
<gene>
    <name evidence="8" type="ORF">P691DRAFT_813128</name>
</gene>
<dbReference type="InterPro" id="IPR029058">
    <property type="entry name" value="AB_hydrolase_fold"/>
</dbReference>
<dbReference type="GO" id="GO:0070008">
    <property type="term" value="F:serine-type exopeptidase activity"/>
    <property type="evidence" value="ECO:0007669"/>
    <property type="project" value="InterPro"/>
</dbReference>
<dbReference type="GO" id="GO:0006508">
    <property type="term" value="P:proteolysis"/>
    <property type="evidence" value="ECO:0007669"/>
    <property type="project" value="UniProtKB-KW"/>
</dbReference>
<dbReference type="InterPro" id="IPR008758">
    <property type="entry name" value="Peptidase_S28"/>
</dbReference>
<keyword evidence="2" id="KW-0645">Protease</keyword>
<dbReference type="Pfam" id="PF05577">
    <property type="entry name" value="Peptidase_S28"/>
    <property type="match status" value="1"/>
</dbReference>
<feature type="chain" id="PRO_5040296776" description="Peptidase S28" evidence="7">
    <location>
        <begin position="21"/>
        <end position="574"/>
    </location>
</feature>
<reference evidence="8" key="1">
    <citation type="submission" date="2020-11" db="EMBL/GenBank/DDBJ databases">
        <authorList>
            <consortium name="DOE Joint Genome Institute"/>
            <person name="Ahrendt S."/>
            <person name="Riley R."/>
            <person name="Andreopoulos W."/>
            <person name="Labutti K."/>
            <person name="Pangilinan J."/>
            <person name="Ruiz-Duenas F.J."/>
            <person name="Barrasa J.M."/>
            <person name="Sanchez-Garcia M."/>
            <person name="Camarero S."/>
            <person name="Miyauchi S."/>
            <person name="Serrano A."/>
            <person name="Linde D."/>
            <person name="Babiker R."/>
            <person name="Drula E."/>
            <person name="Ayuso-Fernandez I."/>
            <person name="Pacheco R."/>
            <person name="Padilla G."/>
            <person name="Ferreira P."/>
            <person name="Barriuso J."/>
            <person name="Kellner H."/>
            <person name="Castanera R."/>
            <person name="Alfaro M."/>
            <person name="Ramirez L."/>
            <person name="Pisabarro A.G."/>
            <person name="Kuo A."/>
            <person name="Tritt A."/>
            <person name="Lipzen A."/>
            <person name="He G."/>
            <person name="Yan M."/>
            <person name="Ng V."/>
            <person name="Cullen D."/>
            <person name="Martin F."/>
            <person name="Rosso M.-N."/>
            <person name="Henrissat B."/>
            <person name="Hibbett D."/>
            <person name="Martinez A.T."/>
            <person name="Grigoriev I.V."/>
        </authorList>
    </citation>
    <scope>NUCLEOTIDE SEQUENCE</scope>
    <source>
        <strain evidence="8">MF-IS2</strain>
    </source>
</reference>
<dbReference type="PANTHER" id="PTHR11010">
    <property type="entry name" value="PROTEASE S28 PRO-X CARBOXYPEPTIDASE-RELATED"/>
    <property type="match status" value="1"/>
</dbReference>
<protein>
    <recommendedName>
        <fullName evidence="10">Peptidase S28</fullName>
    </recommendedName>
</protein>
<comment type="similarity">
    <text evidence="1">Belongs to the peptidase S28 family.</text>
</comment>
<evidence type="ECO:0008006" key="10">
    <source>
        <dbReference type="Google" id="ProtNLM"/>
    </source>
</evidence>
<dbReference type="PANTHER" id="PTHR11010:SF117">
    <property type="entry name" value="SERINE PROTEASE 16"/>
    <property type="match status" value="1"/>
</dbReference>
<sequence>MARAVFLPLLILSLTCFSSSSPPPASSHLLKVLGPQGVNFWRLDQQQARAQLASRRDLPLRKGLTIQDGWKPTQGDFLESQGAKVASVTEFVPQWFEQPLDHFDESNTHTFKQRYWVNKRHYQARVGAPVIVIDGGETSGEDRLPYLDTGIADILASATNGVGVVLEHRYYGESIAVQNLTTDSLRWLSNEQAAADSANFMAKVKFDGIDEDLTAPGTPWIYYGGSYAGARAAHMKILYPDLVWGSIASSGVTHAAIENWQYMEVIRNAADPTCSSHLVASVNVIDTILLSGIFKKQLKGLFGLADLQHDQDFASTISGPLGSWQSKNWDPAVDSTSFDKFCTAINAPLRNISAQAVELPFGHPERMVEVEEGFSLDLSVLNYASYIKNHTTSRCTTNVEECFGTFNDTVYQETGLDQTWRLWMFQVCTQWGYFTTTPPDPQLPRILSRTITLPYESKICQQAYLPGEFFQVPPLPNITAVNALGDFDIAADRLAIIDGQVDPWRPDTPHSDDARPRPDTTLRPFKLIPGAVHHWDENGLADLMDEPDEIKDIHADEVAFVEAWLEEWKPPAKK</sequence>
<evidence type="ECO:0000313" key="8">
    <source>
        <dbReference type="EMBL" id="KAF9449108.1"/>
    </source>
</evidence>
<evidence type="ECO:0000256" key="7">
    <source>
        <dbReference type="SAM" id="SignalP"/>
    </source>
</evidence>
<feature type="signal peptide" evidence="7">
    <location>
        <begin position="1"/>
        <end position="20"/>
    </location>
</feature>
<dbReference type="GO" id="GO:0008239">
    <property type="term" value="F:dipeptidyl-peptidase activity"/>
    <property type="evidence" value="ECO:0007669"/>
    <property type="project" value="TreeGrafter"/>
</dbReference>